<dbReference type="Proteomes" id="UP000319004">
    <property type="component" value="Chromosome"/>
</dbReference>
<feature type="domain" description="Dipeptidylpeptidase IV N-terminal" evidence="4">
    <location>
        <begin position="252"/>
        <end position="527"/>
    </location>
</feature>
<proteinExistence type="inferred from homology"/>
<feature type="region of interest" description="Disordered" evidence="2">
    <location>
        <begin position="81"/>
        <end position="106"/>
    </location>
</feature>
<gene>
    <name evidence="6" type="primary">ptpA_3</name>
    <name evidence="6" type="ORF">Enr13x_29400</name>
</gene>
<evidence type="ECO:0000256" key="1">
    <source>
        <dbReference type="ARBA" id="ARBA00010057"/>
    </source>
</evidence>
<accession>A0A518HQF4</accession>
<evidence type="ECO:0000313" key="7">
    <source>
        <dbReference type="Proteomes" id="UP000319004"/>
    </source>
</evidence>
<dbReference type="SUPFAM" id="SSF53474">
    <property type="entry name" value="alpha/beta-Hydrolases"/>
    <property type="match status" value="1"/>
</dbReference>
<sequence>MRASAYVFVVFGLGVFGLGECGPLKVQCLWAAEGDSDVRSRTINQRIVPQWIDDTRFTFTIQAADGSVSIRSVDATTGEITTVEPDSNLDPDDALRGGPLPRSQPSALETSVDFVNESDKTVQLFWIDTNGKPRPYGNLAPGESYSQHTFAGHAWMVKASSGQFFGSTIAQSPPTVARIRKEFESPQSRSTGIPRSRRDRMDRGMGRLPSPDGRSVLQSSPSGIRLRINDADEVRRIDLDFGSNAGHDIVAPSWSPDGAVVAAWKVERNEPPETTTIESSPAGGGRAKVRARPYRLPGEEYDVFELFLFDAETGERLETELPRIDFGRPRIRWFGDHRLAIEKVDRGHQRVRLFVIDPIQQTVRTVVDETSKTFIWTMHGPQVPLFTYLDKTDEVIFASERSGYRHLYLVDLWDGVAEDAERGQASQGQPSPRVARTSPREADLRAITSGDWLVREIVRIDEDARTLDLMVGEFYDDQDPYHQHLVRVGLDGEGLVAITQSNGDHSVQFSPEGQFVVATHSRVDSPPVHELRRADDGTLVMELVRAERVGKDPPNWSVPKIFHAAGRDGETAIWGNLYFPADFDPSLTDHYPVIEAIYAGPHDSHVPKRYSHSARYTELTERGFVVVQIDGMGTANRSKKFHDMCWHHLKDAGFPDRIAWMKAAAKEFPAIDLSRVGIFGTSAGGQNACGALLFHGDFYKAAYASCGCHDNRMDKASWNEQWMGYPVGEHYAANSNLEHAERLRGDLFLVVGELDSNVPPESTYRLVDALVKADKDFDFLMIPGMGHSDGGSYGRRRMRAFFVEKLKPGSDQQVAGGGRAD</sequence>
<dbReference type="Gene3D" id="3.40.50.1820">
    <property type="entry name" value="alpha/beta hydrolase"/>
    <property type="match status" value="1"/>
</dbReference>
<evidence type="ECO:0000313" key="6">
    <source>
        <dbReference type="EMBL" id="QDV43086.1"/>
    </source>
</evidence>
<dbReference type="InterPro" id="IPR022772">
    <property type="entry name" value="VHL_tumour_suppress_b/a_dom"/>
</dbReference>
<evidence type="ECO:0000259" key="4">
    <source>
        <dbReference type="Pfam" id="PF00930"/>
    </source>
</evidence>
<dbReference type="SUPFAM" id="SSF49468">
    <property type="entry name" value="VHL"/>
    <property type="match status" value="1"/>
</dbReference>
<name>A0A518HQF4_9BACT</name>
<dbReference type="PANTHER" id="PTHR11731">
    <property type="entry name" value="PROTEASE FAMILY S9B,C DIPEPTIDYL-PEPTIDASE IV-RELATED"/>
    <property type="match status" value="1"/>
</dbReference>
<dbReference type="RefSeq" id="WP_145386929.1">
    <property type="nucleotide sequence ID" value="NZ_CP037423.1"/>
</dbReference>
<protein>
    <submittedName>
        <fullName evidence="6">Prolyl tripeptidyl peptidase</fullName>
        <ecNumber evidence="6">3.4.14.12</ecNumber>
    </submittedName>
</protein>
<evidence type="ECO:0000259" key="5">
    <source>
        <dbReference type="Pfam" id="PF01847"/>
    </source>
</evidence>
<feature type="domain" description="von Hippel-Lindau disease tumour suppressor beta" evidence="5">
    <location>
        <begin position="102"/>
        <end position="159"/>
    </location>
</feature>
<dbReference type="PANTHER" id="PTHR11731:SF118">
    <property type="entry name" value="BLR1971 PROTEIN"/>
    <property type="match status" value="1"/>
</dbReference>
<evidence type="ECO:0000256" key="2">
    <source>
        <dbReference type="SAM" id="MobiDB-lite"/>
    </source>
</evidence>
<dbReference type="InterPro" id="IPR050278">
    <property type="entry name" value="Serine_Prot_S9B/DPPIV"/>
</dbReference>
<keyword evidence="6" id="KW-0378">Hydrolase</keyword>
<dbReference type="EC" id="3.4.14.12" evidence="6"/>
<reference evidence="6 7" key="1">
    <citation type="submission" date="2019-03" db="EMBL/GenBank/DDBJ databases">
        <title>Deep-cultivation of Planctomycetes and their phenomic and genomic characterization uncovers novel biology.</title>
        <authorList>
            <person name="Wiegand S."/>
            <person name="Jogler M."/>
            <person name="Boedeker C."/>
            <person name="Pinto D."/>
            <person name="Vollmers J."/>
            <person name="Rivas-Marin E."/>
            <person name="Kohn T."/>
            <person name="Peeters S.H."/>
            <person name="Heuer A."/>
            <person name="Rast P."/>
            <person name="Oberbeckmann S."/>
            <person name="Bunk B."/>
            <person name="Jeske O."/>
            <person name="Meyerdierks A."/>
            <person name="Storesund J.E."/>
            <person name="Kallscheuer N."/>
            <person name="Luecker S."/>
            <person name="Lage O.M."/>
            <person name="Pohl T."/>
            <person name="Merkel B.J."/>
            <person name="Hornburger P."/>
            <person name="Mueller R.-W."/>
            <person name="Bruemmer F."/>
            <person name="Labrenz M."/>
            <person name="Spormann A.M."/>
            <person name="Op den Camp H."/>
            <person name="Overmann J."/>
            <person name="Amann R."/>
            <person name="Jetten M.S.M."/>
            <person name="Mascher T."/>
            <person name="Medema M.H."/>
            <person name="Devos D.P."/>
            <person name="Kaster A.-K."/>
            <person name="Ovreas L."/>
            <person name="Rohde M."/>
            <person name="Galperin M.Y."/>
            <person name="Jogler C."/>
        </authorList>
    </citation>
    <scope>NUCLEOTIDE SEQUENCE [LARGE SCALE GENOMIC DNA]</scope>
    <source>
        <strain evidence="6 7">Enr13</strain>
    </source>
</reference>
<dbReference type="Pfam" id="PF01847">
    <property type="entry name" value="VHL"/>
    <property type="match status" value="1"/>
</dbReference>
<feature type="region of interest" description="Disordered" evidence="2">
    <location>
        <begin position="183"/>
        <end position="220"/>
    </location>
</feature>
<dbReference type="GO" id="GO:0008236">
    <property type="term" value="F:serine-type peptidase activity"/>
    <property type="evidence" value="ECO:0007669"/>
    <property type="project" value="InterPro"/>
</dbReference>
<dbReference type="InterPro" id="IPR002469">
    <property type="entry name" value="Peptidase_S9B_N"/>
</dbReference>
<dbReference type="AlphaFoldDB" id="A0A518HQF4"/>
<comment type="similarity">
    <text evidence="1">Belongs to the VHL family.</text>
</comment>
<dbReference type="OrthoDB" id="9812921at2"/>
<dbReference type="Pfam" id="PF00930">
    <property type="entry name" value="DPPIV_N"/>
    <property type="match status" value="1"/>
</dbReference>
<organism evidence="6 7">
    <name type="scientific">Stieleria neptunia</name>
    <dbReference type="NCBI Taxonomy" id="2527979"/>
    <lineage>
        <taxon>Bacteria</taxon>
        <taxon>Pseudomonadati</taxon>
        <taxon>Planctomycetota</taxon>
        <taxon>Planctomycetia</taxon>
        <taxon>Pirellulales</taxon>
        <taxon>Pirellulaceae</taxon>
        <taxon>Stieleria</taxon>
    </lineage>
</organism>
<dbReference type="Gene3D" id="2.140.10.30">
    <property type="entry name" value="Dipeptidylpeptidase IV, N-terminal domain"/>
    <property type="match status" value="1"/>
</dbReference>
<dbReference type="EMBL" id="CP037423">
    <property type="protein sequence ID" value="QDV43086.1"/>
    <property type="molecule type" value="Genomic_DNA"/>
</dbReference>
<dbReference type="SUPFAM" id="SSF82171">
    <property type="entry name" value="DPP6 N-terminal domain-like"/>
    <property type="match status" value="1"/>
</dbReference>
<dbReference type="InterPro" id="IPR024053">
    <property type="entry name" value="VHL_beta_dom"/>
</dbReference>
<dbReference type="GO" id="GO:0006508">
    <property type="term" value="P:proteolysis"/>
    <property type="evidence" value="ECO:0007669"/>
    <property type="project" value="InterPro"/>
</dbReference>
<dbReference type="InterPro" id="IPR036208">
    <property type="entry name" value="VHL_sf"/>
</dbReference>
<dbReference type="KEGG" id="snep:Enr13x_29400"/>
<dbReference type="InterPro" id="IPR029058">
    <property type="entry name" value="AB_hydrolase_fold"/>
</dbReference>
<dbReference type="InterPro" id="IPR001375">
    <property type="entry name" value="Peptidase_S9_cat"/>
</dbReference>
<dbReference type="Pfam" id="PF00326">
    <property type="entry name" value="Peptidase_S9"/>
    <property type="match status" value="1"/>
</dbReference>
<evidence type="ECO:0000259" key="3">
    <source>
        <dbReference type="Pfam" id="PF00326"/>
    </source>
</evidence>
<feature type="domain" description="Peptidase S9 prolyl oligopeptidase catalytic" evidence="3">
    <location>
        <begin position="616"/>
        <end position="806"/>
    </location>
</feature>
<dbReference type="InterPro" id="IPR037140">
    <property type="entry name" value="VHL_beta_dom_sf"/>
</dbReference>
<dbReference type="CDD" id="cd05468">
    <property type="entry name" value="pVHL"/>
    <property type="match status" value="1"/>
</dbReference>
<keyword evidence="7" id="KW-1185">Reference proteome</keyword>
<dbReference type="Gene3D" id="2.60.40.780">
    <property type="entry name" value="von Hippel-Lindau disease tumour suppressor, beta domain"/>
    <property type="match status" value="1"/>
</dbReference>